<keyword evidence="2 4" id="KW-0238">DNA-binding</keyword>
<dbReference type="InterPro" id="IPR036271">
    <property type="entry name" value="Tet_transcr_reg_TetR-rel_C_sf"/>
</dbReference>
<dbReference type="GO" id="GO:0000976">
    <property type="term" value="F:transcription cis-regulatory region binding"/>
    <property type="evidence" value="ECO:0007669"/>
    <property type="project" value="TreeGrafter"/>
</dbReference>
<dbReference type="PANTHER" id="PTHR30055">
    <property type="entry name" value="HTH-TYPE TRANSCRIPTIONAL REGULATOR RUTR"/>
    <property type="match status" value="1"/>
</dbReference>
<proteinExistence type="predicted"/>
<keyword evidence="1" id="KW-0805">Transcription regulation</keyword>
<accession>A0A1T5KZD7</accession>
<evidence type="ECO:0000313" key="6">
    <source>
        <dbReference type="EMBL" id="SKC69156.1"/>
    </source>
</evidence>
<evidence type="ECO:0000256" key="4">
    <source>
        <dbReference type="PROSITE-ProRule" id="PRU00335"/>
    </source>
</evidence>
<evidence type="ECO:0000256" key="1">
    <source>
        <dbReference type="ARBA" id="ARBA00023015"/>
    </source>
</evidence>
<organism evidence="6 7">
    <name type="scientific">Okibacterium fritillariae</name>
    <dbReference type="NCBI Taxonomy" id="123320"/>
    <lineage>
        <taxon>Bacteria</taxon>
        <taxon>Bacillati</taxon>
        <taxon>Actinomycetota</taxon>
        <taxon>Actinomycetes</taxon>
        <taxon>Micrococcales</taxon>
        <taxon>Microbacteriaceae</taxon>
        <taxon>Okibacterium</taxon>
    </lineage>
</organism>
<evidence type="ECO:0000259" key="5">
    <source>
        <dbReference type="PROSITE" id="PS50977"/>
    </source>
</evidence>
<dbReference type="Proteomes" id="UP000190857">
    <property type="component" value="Unassembled WGS sequence"/>
</dbReference>
<reference evidence="6 7" key="1">
    <citation type="submission" date="2017-02" db="EMBL/GenBank/DDBJ databases">
        <authorList>
            <person name="Peterson S.W."/>
        </authorList>
    </citation>
    <scope>NUCLEOTIDE SEQUENCE [LARGE SCALE GENOMIC DNA]</scope>
    <source>
        <strain evidence="6 7">VKM Ac-2059</strain>
    </source>
</reference>
<keyword evidence="7" id="KW-1185">Reference proteome</keyword>
<evidence type="ECO:0000256" key="2">
    <source>
        <dbReference type="ARBA" id="ARBA00023125"/>
    </source>
</evidence>
<evidence type="ECO:0000256" key="3">
    <source>
        <dbReference type="ARBA" id="ARBA00023163"/>
    </source>
</evidence>
<feature type="domain" description="HTH tetR-type" evidence="5">
    <location>
        <begin position="1"/>
        <end position="59"/>
    </location>
</feature>
<dbReference type="PANTHER" id="PTHR30055:SF234">
    <property type="entry name" value="HTH-TYPE TRANSCRIPTIONAL REGULATOR BETI"/>
    <property type="match status" value="1"/>
</dbReference>
<dbReference type="SUPFAM" id="SSF46689">
    <property type="entry name" value="Homeodomain-like"/>
    <property type="match status" value="1"/>
</dbReference>
<dbReference type="Gene3D" id="1.10.357.10">
    <property type="entry name" value="Tetracycline Repressor, domain 2"/>
    <property type="match status" value="1"/>
</dbReference>
<gene>
    <name evidence="6" type="ORF">SAMN06309945_2754</name>
</gene>
<dbReference type="SUPFAM" id="SSF48498">
    <property type="entry name" value="Tetracyclin repressor-like, C-terminal domain"/>
    <property type="match status" value="1"/>
</dbReference>
<dbReference type="AlphaFoldDB" id="A0A1T5KZD7"/>
<evidence type="ECO:0000313" key="7">
    <source>
        <dbReference type="Proteomes" id="UP000190857"/>
    </source>
</evidence>
<sequence length="174" mass="18885">MRNRQRILDAAAAAHARGEALALNAIARAADTGVATVYRHFASVEALEETLVWDRFDELRAMLQPSSAASVDSVLEKYFALLLGDPLFETVISRAECALERTGELRDELIEALSSFMGREATGGRLRADLEPDDLLALLCGLAYSARTLGATADDPRGRLLFAVLMSGLRPPRP</sequence>
<dbReference type="PROSITE" id="PS50977">
    <property type="entry name" value="HTH_TETR_2"/>
    <property type="match status" value="1"/>
</dbReference>
<name>A0A1T5KZD7_9MICO</name>
<protein>
    <submittedName>
        <fullName evidence="6">Transcriptional regulator, TetR family</fullName>
    </submittedName>
</protein>
<dbReference type="Pfam" id="PF00440">
    <property type="entry name" value="TetR_N"/>
    <property type="match status" value="1"/>
</dbReference>
<dbReference type="GO" id="GO:0003700">
    <property type="term" value="F:DNA-binding transcription factor activity"/>
    <property type="evidence" value="ECO:0007669"/>
    <property type="project" value="TreeGrafter"/>
</dbReference>
<dbReference type="STRING" id="123320.SAMN06309945_2754"/>
<feature type="DNA-binding region" description="H-T-H motif" evidence="4">
    <location>
        <begin position="22"/>
        <end position="41"/>
    </location>
</feature>
<dbReference type="InterPro" id="IPR009057">
    <property type="entry name" value="Homeodomain-like_sf"/>
</dbReference>
<dbReference type="InterPro" id="IPR050109">
    <property type="entry name" value="HTH-type_TetR-like_transc_reg"/>
</dbReference>
<keyword evidence="3" id="KW-0804">Transcription</keyword>
<dbReference type="EMBL" id="FUZP01000003">
    <property type="protein sequence ID" value="SKC69156.1"/>
    <property type="molecule type" value="Genomic_DNA"/>
</dbReference>
<dbReference type="InterPro" id="IPR001647">
    <property type="entry name" value="HTH_TetR"/>
</dbReference>